<feature type="transmembrane region" description="Helical" evidence="2">
    <location>
        <begin position="31"/>
        <end position="53"/>
    </location>
</feature>
<keyword evidence="4" id="KW-1185">Reference proteome</keyword>
<keyword evidence="2" id="KW-0472">Membrane</keyword>
<name>A0ABP0JF01_9DINO</name>
<evidence type="ECO:0008006" key="5">
    <source>
        <dbReference type="Google" id="ProtNLM"/>
    </source>
</evidence>
<proteinExistence type="predicted"/>
<keyword evidence="2" id="KW-0812">Transmembrane</keyword>
<evidence type="ECO:0000256" key="2">
    <source>
        <dbReference type="SAM" id="Phobius"/>
    </source>
</evidence>
<accession>A0ABP0JF01</accession>
<comment type="caution">
    <text evidence="3">The sequence shown here is derived from an EMBL/GenBank/DDBJ whole genome shotgun (WGS) entry which is preliminary data.</text>
</comment>
<evidence type="ECO:0000313" key="3">
    <source>
        <dbReference type="EMBL" id="CAK9012798.1"/>
    </source>
</evidence>
<dbReference type="Proteomes" id="UP001642484">
    <property type="component" value="Unassembled WGS sequence"/>
</dbReference>
<dbReference type="EMBL" id="CAXAMN010005202">
    <property type="protein sequence ID" value="CAK9012798.1"/>
    <property type="molecule type" value="Genomic_DNA"/>
</dbReference>
<reference evidence="3 4" key="1">
    <citation type="submission" date="2024-02" db="EMBL/GenBank/DDBJ databases">
        <authorList>
            <person name="Chen Y."/>
            <person name="Shah S."/>
            <person name="Dougan E. K."/>
            <person name="Thang M."/>
            <person name="Chan C."/>
        </authorList>
    </citation>
    <scope>NUCLEOTIDE SEQUENCE [LARGE SCALE GENOMIC DNA]</scope>
</reference>
<gene>
    <name evidence="3" type="ORF">CCMP2556_LOCUS10998</name>
</gene>
<dbReference type="PANTHER" id="PTHR28112">
    <property type="entry name" value="SRP-INDEPENDENT TARGETING PROTEIN 3"/>
    <property type="match status" value="1"/>
</dbReference>
<dbReference type="Pfam" id="PF10032">
    <property type="entry name" value="Pho88"/>
    <property type="match status" value="1"/>
</dbReference>
<sequence length="189" mass="20998">MIGGGGNPVLQMVPLGIVLLLQNYDIEKLGYLVHLRVLYGVVQFCCLGLLIYVRLKINDMQDDGAKVQVPATIQMGVEVKPAMEMTTKEYDNSKWFEQMQQCVIGCLVLTYIHVHWGPTTPLAFQTVTAPIQLLEAPLVKIHALGKPAYGSLKRPFPPPSLFGLPQLPQAEPVSKEKEKSKKDKSKKSK</sequence>
<dbReference type="PANTHER" id="PTHR28112:SF1">
    <property type="entry name" value="SRP-INDEPENDENT TARGETING PROTEIN 3"/>
    <property type="match status" value="1"/>
</dbReference>
<organism evidence="3 4">
    <name type="scientific">Durusdinium trenchii</name>
    <dbReference type="NCBI Taxonomy" id="1381693"/>
    <lineage>
        <taxon>Eukaryota</taxon>
        <taxon>Sar</taxon>
        <taxon>Alveolata</taxon>
        <taxon>Dinophyceae</taxon>
        <taxon>Suessiales</taxon>
        <taxon>Symbiodiniaceae</taxon>
        <taxon>Durusdinium</taxon>
    </lineage>
</organism>
<protein>
    <recommendedName>
        <fullName evidence="5">Inorganic phosphate transporter</fullName>
    </recommendedName>
</protein>
<dbReference type="InterPro" id="IPR012098">
    <property type="entry name" value="SND3_fun"/>
</dbReference>
<keyword evidence="2" id="KW-1133">Transmembrane helix</keyword>
<feature type="region of interest" description="Disordered" evidence="1">
    <location>
        <begin position="160"/>
        <end position="189"/>
    </location>
</feature>
<evidence type="ECO:0000313" key="4">
    <source>
        <dbReference type="Proteomes" id="UP001642484"/>
    </source>
</evidence>
<evidence type="ECO:0000256" key="1">
    <source>
        <dbReference type="SAM" id="MobiDB-lite"/>
    </source>
</evidence>